<dbReference type="RefSeq" id="WP_086089502.1">
    <property type="nucleotide sequence ID" value="NZ_CP021112.1"/>
</dbReference>
<evidence type="ECO:0000256" key="4">
    <source>
        <dbReference type="ARBA" id="ARBA00023136"/>
    </source>
</evidence>
<dbReference type="OrthoDB" id="5506246at2"/>
<sequence>MPDELEHSHDPSAIAARLARGPRANYLPDAVYGAIDGTVTTFAVVSGAIGANLSARVVLILGAANLLADGFSMAAGNYTASKAAAEQASRLRAQEERHIALDAPGETDEVREIFRKKGYADEALETLTRLVVSRRDVWIDLMLSEEYGIAASSRSPAWAAGVTFLAFAIAGLVPLAPFALGITDGPFIAIALTAIVFMLIGSLKSRWSDRSWWASGLETLAIGLLAAAVAYMVGALLARLI</sequence>
<comment type="subcellular location">
    <subcellularLocation>
        <location evidence="1">Endomembrane system</location>
        <topology evidence="1">Multi-pass membrane protein</topology>
    </subcellularLocation>
</comment>
<evidence type="ECO:0000256" key="1">
    <source>
        <dbReference type="ARBA" id="ARBA00004127"/>
    </source>
</evidence>
<dbReference type="EMBL" id="CP021112">
    <property type="protein sequence ID" value="ARQ01108.1"/>
    <property type="molecule type" value="Genomic_DNA"/>
</dbReference>
<protein>
    <submittedName>
        <fullName evidence="5">Uncharacterized protein</fullName>
    </submittedName>
</protein>
<dbReference type="PANTHER" id="PTHR31851">
    <property type="entry name" value="FE(2+)/MN(2+) TRANSPORTER PCL1"/>
    <property type="match status" value="1"/>
</dbReference>
<organism evidence="5 6">
    <name type="scientific">Pseudorhodoplanes sinuspersici</name>
    <dbReference type="NCBI Taxonomy" id="1235591"/>
    <lineage>
        <taxon>Bacteria</taxon>
        <taxon>Pseudomonadati</taxon>
        <taxon>Pseudomonadota</taxon>
        <taxon>Alphaproteobacteria</taxon>
        <taxon>Hyphomicrobiales</taxon>
        <taxon>Pseudorhodoplanes</taxon>
    </lineage>
</organism>
<keyword evidence="4" id="KW-0472">Membrane</keyword>
<keyword evidence="3" id="KW-1133">Transmembrane helix</keyword>
<dbReference type="InterPro" id="IPR008217">
    <property type="entry name" value="Ccc1_fam"/>
</dbReference>
<evidence type="ECO:0000313" key="6">
    <source>
        <dbReference type="Proteomes" id="UP000194137"/>
    </source>
</evidence>
<dbReference type="AlphaFoldDB" id="A0A1W6ZV07"/>
<keyword evidence="2" id="KW-0812">Transmembrane</keyword>
<name>A0A1W6ZV07_9HYPH</name>
<dbReference type="KEGG" id="psin:CAK95_19920"/>
<gene>
    <name evidence="5" type="ORF">CAK95_19920</name>
</gene>
<evidence type="ECO:0000256" key="3">
    <source>
        <dbReference type="ARBA" id="ARBA00022989"/>
    </source>
</evidence>
<dbReference type="Proteomes" id="UP000194137">
    <property type="component" value="Chromosome"/>
</dbReference>
<dbReference type="GO" id="GO:0030026">
    <property type="term" value="P:intracellular manganese ion homeostasis"/>
    <property type="evidence" value="ECO:0007669"/>
    <property type="project" value="InterPro"/>
</dbReference>
<evidence type="ECO:0000256" key="2">
    <source>
        <dbReference type="ARBA" id="ARBA00022692"/>
    </source>
</evidence>
<proteinExistence type="predicted"/>
<keyword evidence="6" id="KW-1185">Reference proteome</keyword>
<dbReference type="GO" id="GO:0005384">
    <property type="term" value="F:manganese ion transmembrane transporter activity"/>
    <property type="evidence" value="ECO:0007669"/>
    <property type="project" value="InterPro"/>
</dbReference>
<dbReference type="Pfam" id="PF01988">
    <property type="entry name" value="VIT1"/>
    <property type="match status" value="1"/>
</dbReference>
<evidence type="ECO:0000313" key="5">
    <source>
        <dbReference type="EMBL" id="ARQ01108.1"/>
    </source>
</evidence>
<accession>A0A1W6ZV07</accession>
<dbReference type="GO" id="GO:0012505">
    <property type="term" value="C:endomembrane system"/>
    <property type="evidence" value="ECO:0007669"/>
    <property type="project" value="UniProtKB-SubCell"/>
</dbReference>
<reference evidence="5 6" key="1">
    <citation type="submission" date="2017-05" db="EMBL/GenBank/DDBJ databases">
        <title>Full genome sequence of Pseudorhodoplanes sinuspersici.</title>
        <authorList>
            <person name="Dastgheib S.M.M."/>
            <person name="Shavandi M."/>
            <person name="Tirandaz H."/>
        </authorList>
    </citation>
    <scope>NUCLEOTIDE SEQUENCE [LARGE SCALE GENOMIC DNA]</scope>
    <source>
        <strain evidence="5 6">RIPI110</strain>
    </source>
</reference>